<sequence length="135" mass="15518">VIITGFASIIMTGYLSIKVGFSRRQAAIPYPFMYASKEETENDSKKMVFNCYQRAHQNTLENYPQFLYTLVFGGLKHPILSSIGGGIWILVFNINILLCDIHLYFVGGHKGRLVYAWGYQTGDPQKRYLGYFFRI</sequence>
<name>A0ACA9PH45_9GLOM</name>
<comment type="caution">
    <text evidence="1">The sequence shown here is derived from an EMBL/GenBank/DDBJ whole genome shotgun (WGS) entry which is preliminary data.</text>
</comment>
<feature type="non-terminal residue" evidence="1">
    <location>
        <position position="1"/>
    </location>
</feature>
<feature type="non-terminal residue" evidence="1">
    <location>
        <position position="135"/>
    </location>
</feature>
<gene>
    <name evidence="1" type="ORF">SPELUC_LOCUS11722</name>
</gene>
<evidence type="ECO:0000313" key="2">
    <source>
        <dbReference type="Proteomes" id="UP000789366"/>
    </source>
</evidence>
<reference evidence="1" key="1">
    <citation type="submission" date="2021-06" db="EMBL/GenBank/DDBJ databases">
        <authorList>
            <person name="Kallberg Y."/>
            <person name="Tangrot J."/>
            <person name="Rosling A."/>
        </authorList>
    </citation>
    <scope>NUCLEOTIDE SEQUENCE</scope>
    <source>
        <strain evidence="1">28 12/20/2015</strain>
    </source>
</reference>
<organism evidence="1 2">
    <name type="scientific">Cetraspora pellucida</name>
    <dbReference type="NCBI Taxonomy" id="1433469"/>
    <lineage>
        <taxon>Eukaryota</taxon>
        <taxon>Fungi</taxon>
        <taxon>Fungi incertae sedis</taxon>
        <taxon>Mucoromycota</taxon>
        <taxon>Glomeromycotina</taxon>
        <taxon>Glomeromycetes</taxon>
        <taxon>Diversisporales</taxon>
        <taxon>Gigasporaceae</taxon>
        <taxon>Cetraspora</taxon>
    </lineage>
</organism>
<dbReference type="Proteomes" id="UP000789366">
    <property type="component" value="Unassembled WGS sequence"/>
</dbReference>
<protein>
    <submittedName>
        <fullName evidence="1">11098_t:CDS:1</fullName>
    </submittedName>
</protein>
<dbReference type="EMBL" id="CAJVPW010025622">
    <property type="protein sequence ID" value="CAG8709455.1"/>
    <property type="molecule type" value="Genomic_DNA"/>
</dbReference>
<keyword evidence="2" id="KW-1185">Reference proteome</keyword>
<accession>A0ACA9PH45</accession>
<evidence type="ECO:0000313" key="1">
    <source>
        <dbReference type="EMBL" id="CAG8709455.1"/>
    </source>
</evidence>
<proteinExistence type="predicted"/>